<evidence type="ECO:0000313" key="3">
    <source>
        <dbReference type="Proteomes" id="UP000260862"/>
    </source>
</evidence>
<protein>
    <submittedName>
        <fullName evidence="2">Uncharacterized protein</fullName>
    </submittedName>
</protein>
<proteinExistence type="predicted"/>
<feature type="chain" id="PRO_5017621637" evidence="1">
    <location>
        <begin position="27"/>
        <end position="183"/>
    </location>
</feature>
<keyword evidence="1" id="KW-0732">Signal</keyword>
<keyword evidence="3" id="KW-1185">Reference proteome</keyword>
<sequence length="183" mass="19592">MFSRQASLRPYWRVRLAAGMPALAHAGLSPCPSACVYHCRRAGSPVCLSVFPPVCLRAGRQAYWQCGGQCGVPAGGRAGFPVRKGRGIFPYLYHFGSSWQHLAPMWKSVAFSGGSAALSRTLTLHPRRQTDASGVCRASVFSFGQLRGTGWPVPCPVGDGRLAFQSVADGFLLATANSKVSFE</sequence>
<evidence type="ECO:0000256" key="1">
    <source>
        <dbReference type="SAM" id="SignalP"/>
    </source>
</evidence>
<name>A0A3E4MY89_9BACT</name>
<comment type="caution">
    <text evidence="2">The sequence shown here is derived from an EMBL/GenBank/DDBJ whole genome shotgun (WGS) entry which is preliminary data.</text>
</comment>
<reference evidence="2 3" key="1">
    <citation type="submission" date="2018-08" db="EMBL/GenBank/DDBJ databases">
        <title>A genome reference for cultivated species of the human gut microbiota.</title>
        <authorList>
            <person name="Zou Y."/>
            <person name="Xue W."/>
            <person name="Luo G."/>
        </authorList>
    </citation>
    <scope>NUCLEOTIDE SEQUENCE [LARGE SCALE GENOMIC DNA]</scope>
    <source>
        <strain evidence="2 3">TF10-3AC</strain>
    </source>
</reference>
<gene>
    <name evidence="2" type="ORF">DXD04_10565</name>
</gene>
<organism evidence="2 3">
    <name type="scientific">Phocaeicola plebeius</name>
    <dbReference type="NCBI Taxonomy" id="310297"/>
    <lineage>
        <taxon>Bacteria</taxon>
        <taxon>Pseudomonadati</taxon>
        <taxon>Bacteroidota</taxon>
        <taxon>Bacteroidia</taxon>
        <taxon>Bacteroidales</taxon>
        <taxon>Bacteroidaceae</taxon>
        <taxon>Phocaeicola</taxon>
    </lineage>
</organism>
<dbReference type="AlphaFoldDB" id="A0A3E4MY89"/>
<dbReference type="Proteomes" id="UP000260862">
    <property type="component" value="Unassembled WGS sequence"/>
</dbReference>
<evidence type="ECO:0000313" key="2">
    <source>
        <dbReference type="EMBL" id="RGK54730.1"/>
    </source>
</evidence>
<accession>A0A3E4MY89</accession>
<feature type="signal peptide" evidence="1">
    <location>
        <begin position="1"/>
        <end position="26"/>
    </location>
</feature>
<dbReference type="EMBL" id="QSQT01000018">
    <property type="protein sequence ID" value="RGK54730.1"/>
    <property type="molecule type" value="Genomic_DNA"/>
</dbReference>